<evidence type="ECO:0000313" key="2">
    <source>
        <dbReference type="EMBL" id="MCC9070506.1"/>
    </source>
</evidence>
<keyword evidence="1" id="KW-1133">Transmembrane helix</keyword>
<dbReference type="Proteomes" id="UP001430919">
    <property type="component" value="Unassembled WGS sequence"/>
</dbReference>
<dbReference type="RefSeq" id="WP_229987238.1">
    <property type="nucleotide sequence ID" value="NZ_JAJJMO010000001.1"/>
</dbReference>
<keyword evidence="3" id="KW-1185">Reference proteome</keyword>
<gene>
    <name evidence="2" type="ORF">LNQ49_02690</name>
</gene>
<accession>A0ABS8MP10</accession>
<name>A0ABS8MP10_9FLAO</name>
<dbReference type="EMBL" id="JAJJMO010000001">
    <property type="protein sequence ID" value="MCC9070506.1"/>
    <property type="molecule type" value="Genomic_DNA"/>
</dbReference>
<feature type="transmembrane region" description="Helical" evidence="1">
    <location>
        <begin position="12"/>
        <end position="29"/>
    </location>
</feature>
<evidence type="ECO:0000256" key="1">
    <source>
        <dbReference type="SAM" id="Phobius"/>
    </source>
</evidence>
<organism evidence="2 3">
    <name type="scientific">Flavobacterium pisciphilum</name>
    <dbReference type="NCBI Taxonomy" id="2893755"/>
    <lineage>
        <taxon>Bacteria</taxon>
        <taxon>Pseudomonadati</taxon>
        <taxon>Bacteroidota</taxon>
        <taxon>Flavobacteriia</taxon>
        <taxon>Flavobacteriales</taxon>
        <taxon>Flavobacteriaceae</taxon>
        <taxon>Flavobacterium</taxon>
    </lineage>
</organism>
<keyword evidence="1" id="KW-0812">Transmembrane</keyword>
<sequence length="174" mass="20813">MDKTENKNKRDKNFELICMIGIVSIFFTLRDFEQTIGGYVLFWKLSFFSLIFSVLCVFILNKFYDFRNEKRFYNIVSISICFFLLIPNIGIFINKNVSNQTENKQKIEISYKNINHHSRGEDSYEIFIKTEYDNNERLEIEKEFYESINDNQIVLLTVKKGILGYNYVLKIEKN</sequence>
<evidence type="ECO:0000313" key="3">
    <source>
        <dbReference type="Proteomes" id="UP001430919"/>
    </source>
</evidence>
<keyword evidence="1" id="KW-0472">Membrane</keyword>
<feature type="transmembrane region" description="Helical" evidence="1">
    <location>
        <begin position="72"/>
        <end position="93"/>
    </location>
</feature>
<comment type="caution">
    <text evidence="2">The sequence shown here is derived from an EMBL/GenBank/DDBJ whole genome shotgun (WGS) entry which is preliminary data.</text>
</comment>
<feature type="transmembrane region" description="Helical" evidence="1">
    <location>
        <begin position="41"/>
        <end position="60"/>
    </location>
</feature>
<proteinExistence type="predicted"/>
<reference evidence="2" key="1">
    <citation type="submission" date="2021-11" db="EMBL/GenBank/DDBJ databases">
        <title>Description of novel Flavobacterium species.</title>
        <authorList>
            <person name="Saticioglu I.B."/>
            <person name="Ay H."/>
            <person name="Altun S."/>
            <person name="Duman M."/>
        </authorList>
    </citation>
    <scope>NUCLEOTIDE SEQUENCE</scope>
    <source>
        <strain evidence="2">F-65</strain>
    </source>
</reference>
<protein>
    <submittedName>
        <fullName evidence="2">Uncharacterized protein</fullName>
    </submittedName>
</protein>